<reference evidence="3" key="1">
    <citation type="submission" date="2023-07" db="EMBL/GenBank/DDBJ databases">
        <authorList>
            <person name="Kim M."/>
        </authorList>
    </citation>
    <scope>NUCLEOTIDE SEQUENCE</scope>
    <source>
        <strain evidence="3">BIUV-7</strain>
    </source>
</reference>
<feature type="signal peptide" evidence="2">
    <location>
        <begin position="1"/>
        <end position="23"/>
    </location>
</feature>
<dbReference type="Proteomes" id="UP001169764">
    <property type="component" value="Unassembled WGS sequence"/>
</dbReference>
<name>A0ABT8YBL0_9SPHN</name>
<dbReference type="EMBL" id="JAUOTP010000007">
    <property type="protein sequence ID" value="MDO6415728.1"/>
    <property type="molecule type" value="Genomic_DNA"/>
</dbReference>
<feature type="region of interest" description="Disordered" evidence="1">
    <location>
        <begin position="32"/>
        <end position="66"/>
    </location>
</feature>
<keyword evidence="4" id="KW-1185">Reference proteome</keyword>
<proteinExistence type="predicted"/>
<dbReference type="PROSITE" id="PS51257">
    <property type="entry name" value="PROKAR_LIPOPROTEIN"/>
    <property type="match status" value="1"/>
</dbReference>
<evidence type="ECO:0000313" key="4">
    <source>
        <dbReference type="Proteomes" id="UP001169764"/>
    </source>
</evidence>
<evidence type="ECO:0000256" key="2">
    <source>
        <dbReference type="SAM" id="SignalP"/>
    </source>
</evidence>
<keyword evidence="2" id="KW-0732">Signal</keyword>
<feature type="compositionally biased region" description="Low complexity" evidence="1">
    <location>
        <begin position="51"/>
        <end position="66"/>
    </location>
</feature>
<protein>
    <recommendedName>
        <fullName evidence="5">Coproporphyrinogen III oxidase</fullName>
    </recommendedName>
</protein>
<evidence type="ECO:0000313" key="3">
    <source>
        <dbReference type="EMBL" id="MDO6415728.1"/>
    </source>
</evidence>
<accession>A0ABT8YBL0</accession>
<feature type="chain" id="PRO_5045370081" description="Coproporphyrinogen III oxidase" evidence="2">
    <location>
        <begin position="24"/>
        <end position="66"/>
    </location>
</feature>
<evidence type="ECO:0000256" key="1">
    <source>
        <dbReference type="SAM" id="MobiDB-lite"/>
    </source>
</evidence>
<sequence>MRTIIKKTTAVALIAGAALAVSACGKTENTNITENTTVTDMNTMAPEEGTMNDMSGMEMGNGSNMM</sequence>
<organism evidence="3 4">
    <name type="scientific">Sphingomonas natans</name>
    <dbReference type="NCBI Taxonomy" id="3063330"/>
    <lineage>
        <taxon>Bacteria</taxon>
        <taxon>Pseudomonadati</taxon>
        <taxon>Pseudomonadota</taxon>
        <taxon>Alphaproteobacteria</taxon>
        <taxon>Sphingomonadales</taxon>
        <taxon>Sphingomonadaceae</taxon>
        <taxon>Sphingomonas</taxon>
    </lineage>
</organism>
<evidence type="ECO:0008006" key="5">
    <source>
        <dbReference type="Google" id="ProtNLM"/>
    </source>
</evidence>
<gene>
    <name evidence="3" type="ORF">Q4F19_15160</name>
</gene>
<dbReference type="RefSeq" id="WP_303544098.1">
    <property type="nucleotide sequence ID" value="NZ_JAUOTP010000007.1"/>
</dbReference>
<comment type="caution">
    <text evidence="3">The sequence shown here is derived from an EMBL/GenBank/DDBJ whole genome shotgun (WGS) entry which is preliminary data.</text>
</comment>